<feature type="non-terminal residue" evidence="1">
    <location>
        <position position="1"/>
    </location>
</feature>
<evidence type="ECO:0000313" key="1">
    <source>
        <dbReference type="EMBL" id="MCI53478.1"/>
    </source>
</evidence>
<proteinExistence type="predicted"/>
<reference evidence="1 2" key="1">
    <citation type="journal article" date="2018" name="Front. Plant Sci.">
        <title>Red Clover (Trifolium pratense) and Zigzag Clover (T. medium) - A Picture of Genomic Similarities and Differences.</title>
        <authorList>
            <person name="Dluhosova J."/>
            <person name="Istvanek J."/>
            <person name="Nedelnik J."/>
            <person name="Repkova J."/>
        </authorList>
    </citation>
    <scope>NUCLEOTIDE SEQUENCE [LARGE SCALE GENOMIC DNA]</scope>
    <source>
        <strain evidence="2">cv. 10/8</strain>
        <tissue evidence="1">Leaf</tissue>
    </source>
</reference>
<keyword evidence="2" id="KW-1185">Reference proteome</keyword>
<comment type="caution">
    <text evidence="1">The sequence shown here is derived from an EMBL/GenBank/DDBJ whole genome shotgun (WGS) entry which is preliminary data.</text>
</comment>
<accession>A0A392SXA6</accession>
<name>A0A392SXA6_9FABA</name>
<protein>
    <submittedName>
        <fullName evidence="1">Uncharacterized protein</fullName>
    </submittedName>
</protein>
<dbReference type="Proteomes" id="UP000265520">
    <property type="component" value="Unassembled WGS sequence"/>
</dbReference>
<dbReference type="AlphaFoldDB" id="A0A392SXA6"/>
<organism evidence="1 2">
    <name type="scientific">Trifolium medium</name>
    <dbReference type="NCBI Taxonomy" id="97028"/>
    <lineage>
        <taxon>Eukaryota</taxon>
        <taxon>Viridiplantae</taxon>
        <taxon>Streptophyta</taxon>
        <taxon>Embryophyta</taxon>
        <taxon>Tracheophyta</taxon>
        <taxon>Spermatophyta</taxon>
        <taxon>Magnoliopsida</taxon>
        <taxon>eudicotyledons</taxon>
        <taxon>Gunneridae</taxon>
        <taxon>Pentapetalae</taxon>
        <taxon>rosids</taxon>
        <taxon>fabids</taxon>
        <taxon>Fabales</taxon>
        <taxon>Fabaceae</taxon>
        <taxon>Papilionoideae</taxon>
        <taxon>50 kb inversion clade</taxon>
        <taxon>NPAAA clade</taxon>
        <taxon>Hologalegina</taxon>
        <taxon>IRL clade</taxon>
        <taxon>Trifolieae</taxon>
        <taxon>Trifolium</taxon>
    </lineage>
</organism>
<evidence type="ECO:0000313" key="2">
    <source>
        <dbReference type="Proteomes" id="UP000265520"/>
    </source>
</evidence>
<dbReference type="EMBL" id="LXQA010463817">
    <property type="protein sequence ID" value="MCI53478.1"/>
    <property type="molecule type" value="Genomic_DNA"/>
</dbReference>
<sequence>EESETQNSGDARDSEELGDFWLVVSEELERSCMLQGEDHGGYTLVETQFKVESFDSGTKGRQSTLAFGYLMGDKDESDIVGPKGCDHEDLVGYVSI</sequence>
<feature type="non-terminal residue" evidence="1">
    <location>
        <position position="96"/>
    </location>
</feature>